<dbReference type="SUPFAM" id="SSF51206">
    <property type="entry name" value="cAMP-binding domain-like"/>
    <property type="match status" value="1"/>
</dbReference>
<dbReference type="InterPro" id="IPR014710">
    <property type="entry name" value="RmlC-like_jellyroll"/>
</dbReference>
<sequence length="191" mass="20930">MEDLGLPYFRTISTFGALTDTTVVHLIRSGEVLALDPGEVLFEAGEPSDGFYVILKGQMAFHKYHQGHYGFIRNYHFGENIGFVGMIALHRRIGRARAVEDVIVVKISTRLFNDLYESNTQEFATLLMNLSRDMARGLRAVDNLVVEHSYAAEVAAGASANAGADESARAEAVEIAESGAFVEVRRPAGLH</sequence>
<evidence type="ECO:0000259" key="1">
    <source>
        <dbReference type="PROSITE" id="PS50042"/>
    </source>
</evidence>
<dbReference type="AlphaFoldDB" id="A0A1A9EZY2"/>
<gene>
    <name evidence="2" type="ORF">A8C75_13950</name>
</gene>
<dbReference type="SMART" id="SM00100">
    <property type="entry name" value="cNMP"/>
    <property type="match status" value="1"/>
</dbReference>
<dbReference type="Pfam" id="PF00027">
    <property type="entry name" value="cNMP_binding"/>
    <property type="match status" value="1"/>
</dbReference>
<reference evidence="2 3" key="2">
    <citation type="journal article" date="2018" name="Int. J. Syst. Evol. Microbiol.">
        <title>Marinobacterium aestuarii sp. nov., a benzene-degrading marine bacterium isolated from estuary sediment.</title>
        <authorList>
            <person name="Bae S.S."/>
            <person name="Jung J."/>
            <person name="Chung D."/>
            <person name="Baek K."/>
        </authorList>
    </citation>
    <scope>NUCLEOTIDE SEQUENCE [LARGE SCALE GENOMIC DNA]</scope>
    <source>
        <strain evidence="2 3">ST58-10</strain>
    </source>
</reference>
<proteinExistence type="predicted"/>
<feature type="domain" description="Cyclic nucleotide-binding" evidence="1">
    <location>
        <begin position="14"/>
        <end position="133"/>
    </location>
</feature>
<protein>
    <recommendedName>
        <fullName evidence="1">Cyclic nucleotide-binding domain-containing protein</fullName>
    </recommendedName>
</protein>
<dbReference type="KEGG" id="mars:A8C75_13950"/>
<dbReference type="InterPro" id="IPR018490">
    <property type="entry name" value="cNMP-bd_dom_sf"/>
</dbReference>
<dbReference type="Gene3D" id="2.60.120.10">
    <property type="entry name" value="Jelly Rolls"/>
    <property type="match status" value="1"/>
</dbReference>
<accession>A0A1A9EZY2</accession>
<dbReference type="Proteomes" id="UP000078070">
    <property type="component" value="Chromosome"/>
</dbReference>
<keyword evidence="3" id="KW-1185">Reference proteome</keyword>
<evidence type="ECO:0000313" key="3">
    <source>
        <dbReference type="Proteomes" id="UP000078070"/>
    </source>
</evidence>
<reference evidence="3" key="1">
    <citation type="submission" date="2016-05" db="EMBL/GenBank/DDBJ databases">
        <authorList>
            <person name="Baek K."/>
            <person name="Yang S.-J."/>
        </authorList>
    </citation>
    <scope>NUCLEOTIDE SEQUENCE [LARGE SCALE GENOMIC DNA]</scope>
    <source>
        <strain evidence="3">ST58-10</strain>
    </source>
</reference>
<evidence type="ECO:0000313" key="2">
    <source>
        <dbReference type="EMBL" id="ANG63465.1"/>
    </source>
</evidence>
<name>A0A1A9EZY2_9GAMM</name>
<dbReference type="PROSITE" id="PS50042">
    <property type="entry name" value="CNMP_BINDING_3"/>
    <property type="match status" value="1"/>
</dbReference>
<organism evidence="2 3">
    <name type="scientific">Marinobacterium aestuarii</name>
    <dbReference type="NCBI Taxonomy" id="1821621"/>
    <lineage>
        <taxon>Bacteria</taxon>
        <taxon>Pseudomonadati</taxon>
        <taxon>Pseudomonadota</taxon>
        <taxon>Gammaproteobacteria</taxon>
        <taxon>Oceanospirillales</taxon>
        <taxon>Oceanospirillaceae</taxon>
        <taxon>Marinobacterium</taxon>
    </lineage>
</organism>
<dbReference type="CDD" id="cd00038">
    <property type="entry name" value="CAP_ED"/>
    <property type="match status" value="1"/>
</dbReference>
<dbReference type="EMBL" id="CP015839">
    <property type="protein sequence ID" value="ANG63465.1"/>
    <property type="molecule type" value="Genomic_DNA"/>
</dbReference>
<dbReference type="InterPro" id="IPR000595">
    <property type="entry name" value="cNMP-bd_dom"/>
</dbReference>
<dbReference type="STRING" id="1821621.A8C75_13950"/>